<dbReference type="GO" id="GO:0032264">
    <property type="term" value="P:IMP salvage"/>
    <property type="evidence" value="ECO:0007669"/>
    <property type="project" value="UniProtKB-UniPathway"/>
</dbReference>
<evidence type="ECO:0000256" key="5">
    <source>
        <dbReference type="ARBA" id="ARBA00004676"/>
    </source>
</evidence>
<keyword evidence="9 16" id="KW-0808">Transferase</keyword>
<evidence type="ECO:0000256" key="12">
    <source>
        <dbReference type="ARBA" id="ARBA00022741"/>
    </source>
</evidence>
<dbReference type="GO" id="GO:0006166">
    <property type="term" value="P:purine ribonucleoside salvage"/>
    <property type="evidence" value="ECO:0007669"/>
    <property type="project" value="UniProtKB-KW"/>
</dbReference>
<evidence type="ECO:0000256" key="7">
    <source>
        <dbReference type="ARBA" id="ARBA00022490"/>
    </source>
</evidence>
<keyword evidence="12 16" id="KW-0547">Nucleotide-binding</keyword>
<sequence>MNLPKIKRIVYSPETLQERISQLGGQITRDYAEQELILVSVLKGSFYFLADLSRAIDLPVRLDFMSIGVYPQVTSQTGVVRITKDLDLDITGKHVLIIEDIIRTGLTTGYLVQTLSARMPSSIKVCSLLVNPEEQLINVPMAYTGFEVTSRRLVGYGLDIGERWRNLPYIAELDREE</sequence>
<evidence type="ECO:0000313" key="18">
    <source>
        <dbReference type="EMBL" id="SMC69667.1"/>
    </source>
</evidence>
<evidence type="ECO:0000259" key="17">
    <source>
        <dbReference type="Pfam" id="PF00156"/>
    </source>
</evidence>
<dbReference type="GO" id="GO:0004422">
    <property type="term" value="F:hypoxanthine phosphoribosyltransferase activity"/>
    <property type="evidence" value="ECO:0007669"/>
    <property type="project" value="InterPro"/>
</dbReference>
<organism evidence="18 19">
    <name type="scientific">Papillibacter cinnamivorans DSM 12816</name>
    <dbReference type="NCBI Taxonomy" id="1122930"/>
    <lineage>
        <taxon>Bacteria</taxon>
        <taxon>Bacillati</taxon>
        <taxon>Bacillota</taxon>
        <taxon>Clostridia</taxon>
        <taxon>Eubacteriales</taxon>
        <taxon>Oscillospiraceae</taxon>
        <taxon>Papillibacter</taxon>
    </lineage>
</organism>
<dbReference type="SUPFAM" id="SSF53271">
    <property type="entry name" value="PRTase-like"/>
    <property type="match status" value="1"/>
</dbReference>
<dbReference type="GO" id="GO:0005829">
    <property type="term" value="C:cytosol"/>
    <property type="evidence" value="ECO:0007669"/>
    <property type="project" value="TreeGrafter"/>
</dbReference>
<comment type="pathway">
    <text evidence="5">Purine metabolism; GMP biosynthesis via salvage pathway; GMP from guanine: step 1/1.</text>
</comment>
<dbReference type="EMBL" id="FWXW01000005">
    <property type="protein sequence ID" value="SMC69667.1"/>
    <property type="molecule type" value="Genomic_DNA"/>
</dbReference>
<keyword evidence="13 16" id="KW-0460">Magnesium</keyword>
<comment type="similarity">
    <text evidence="6 16">Belongs to the purine/pyrimidine phosphoribosyltransferase family.</text>
</comment>
<evidence type="ECO:0000256" key="16">
    <source>
        <dbReference type="RuleBase" id="RU364099"/>
    </source>
</evidence>
<evidence type="ECO:0000256" key="9">
    <source>
        <dbReference type="ARBA" id="ARBA00022679"/>
    </source>
</evidence>
<dbReference type="GO" id="GO:0006178">
    <property type="term" value="P:guanine salvage"/>
    <property type="evidence" value="ECO:0007669"/>
    <property type="project" value="TreeGrafter"/>
</dbReference>
<comment type="subcellular location">
    <subcellularLocation>
        <location evidence="3 16">Cytoplasm</location>
    </subcellularLocation>
</comment>
<dbReference type="AlphaFoldDB" id="A0A1W2B9L0"/>
<dbReference type="Gene3D" id="3.40.50.2020">
    <property type="match status" value="1"/>
</dbReference>
<dbReference type="GO" id="GO:0000166">
    <property type="term" value="F:nucleotide binding"/>
    <property type="evidence" value="ECO:0007669"/>
    <property type="project" value="UniProtKB-KW"/>
</dbReference>
<dbReference type="PANTHER" id="PTHR43340">
    <property type="entry name" value="HYPOXANTHINE-GUANINE PHOSPHORIBOSYLTRANSFERASE"/>
    <property type="match status" value="1"/>
</dbReference>
<evidence type="ECO:0000256" key="15">
    <source>
        <dbReference type="ARBA" id="ARBA00049402"/>
    </source>
</evidence>
<evidence type="ECO:0000256" key="2">
    <source>
        <dbReference type="ARBA" id="ARBA00002049"/>
    </source>
</evidence>
<comment type="cofactor">
    <cofactor evidence="1 16">
        <name>Mg(2+)</name>
        <dbReference type="ChEBI" id="CHEBI:18420"/>
    </cofactor>
</comment>
<dbReference type="Proteomes" id="UP000192790">
    <property type="component" value="Unassembled WGS sequence"/>
</dbReference>
<evidence type="ECO:0000256" key="10">
    <source>
        <dbReference type="ARBA" id="ARBA00022723"/>
    </source>
</evidence>
<dbReference type="InterPro" id="IPR029057">
    <property type="entry name" value="PRTase-like"/>
</dbReference>
<accession>A0A1W2B9L0</accession>
<evidence type="ECO:0000256" key="14">
    <source>
        <dbReference type="ARBA" id="ARBA00048811"/>
    </source>
</evidence>
<dbReference type="GO" id="GO:0052657">
    <property type="term" value="F:guanine phosphoribosyltransferase activity"/>
    <property type="evidence" value="ECO:0007669"/>
    <property type="project" value="RHEA"/>
</dbReference>
<dbReference type="Pfam" id="PF00156">
    <property type="entry name" value="Pribosyltran"/>
    <property type="match status" value="1"/>
</dbReference>
<dbReference type="NCBIfam" id="TIGR01203">
    <property type="entry name" value="HGPRTase"/>
    <property type="match status" value="1"/>
</dbReference>
<dbReference type="InterPro" id="IPR050408">
    <property type="entry name" value="HGPRT"/>
</dbReference>
<dbReference type="GO" id="GO:0046100">
    <property type="term" value="P:hypoxanthine metabolic process"/>
    <property type="evidence" value="ECO:0007669"/>
    <property type="project" value="TreeGrafter"/>
</dbReference>
<keyword evidence="8 16" id="KW-0328">Glycosyltransferase</keyword>
<evidence type="ECO:0000256" key="11">
    <source>
        <dbReference type="ARBA" id="ARBA00022726"/>
    </source>
</evidence>
<dbReference type="EC" id="2.4.2.8" evidence="16"/>
<dbReference type="InterPro" id="IPR000836">
    <property type="entry name" value="PRTase_dom"/>
</dbReference>
<gene>
    <name evidence="18" type="ORF">SAMN02745168_2083</name>
</gene>
<evidence type="ECO:0000256" key="3">
    <source>
        <dbReference type="ARBA" id="ARBA00004496"/>
    </source>
</evidence>
<evidence type="ECO:0000313" key="19">
    <source>
        <dbReference type="Proteomes" id="UP000192790"/>
    </source>
</evidence>
<evidence type="ECO:0000256" key="1">
    <source>
        <dbReference type="ARBA" id="ARBA00001946"/>
    </source>
</evidence>
<dbReference type="GO" id="GO:0000287">
    <property type="term" value="F:magnesium ion binding"/>
    <property type="evidence" value="ECO:0007669"/>
    <property type="project" value="TreeGrafter"/>
</dbReference>
<keyword evidence="19" id="KW-1185">Reference proteome</keyword>
<evidence type="ECO:0000256" key="13">
    <source>
        <dbReference type="ARBA" id="ARBA00022842"/>
    </source>
</evidence>
<comment type="function">
    <text evidence="2">Purine salvage pathway enzyme that catalyzes the transfer of the ribosyl-5-phosphate group from 5-phospho-alpha-D-ribose 1-diphosphate (PRPP) to the N9 position of the 6-oxopurines hypoxanthine and guanine to form the corresponding ribonucleotides IMP (inosine 5'-monophosphate) and GMP (guanosine 5'-monophosphate), with the release of PPi.</text>
</comment>
<keyword evidence="7 16" id="KW-0963">Cytoplasm</keyword>
<comment type="catalytic activity">
    <reaction evidence="15">
        <text>IMP + diphosphate = hypoxanthine + 5-phospho-alpha-D-ribose 1-diphosphate</text>
        <dbReference type="Rhea" id="RHEA:17973"/>
        <dbReference type="ChEBI" id="CHEBI:17368"/>
        <dbReference type="ChEBI" id="CHEBI:33019"/>
        <dbReference type="ChEBI" id="CHEBI:58017"/>
        <dbReference type="ChEBI" id="CHEBI:58053"/>
        <dbReference type="EC" id="2.4.2.8"/>
    </reaction>
    <physiologicalReaction direction="right-to-left" evidence="15">
        <dbReference type="Rhea" id="RHEA:17975"/>
    </physiologicalReaction>
</comment>
<evidence type="ECO:0000256" key="4">
    <source>
        <dbReference type="ARBA" id="ARBA00004669"/>
    </source>
</evidence>
<comment type="catalytic activity">
    <reaction evidence="14">
        <text>GMP + diphosphate = guanine + 5-phospho-alpha-D-ribose 1-diphosphate</text>
        <dbReference type="Rhea" id="RHEA:25424"/>
        <dbReference type="ChEBI" id="CHEBI:16235"/>
        <dbReference type="ChEBI" id="CHEBI:33019"/>
        <dbReference type="ChEBI" id="CHEBI:58017"/>
        <dbReference type="ChEBI" id="CHEBI:58115"/>
        <dbReference type="EC" id="2.4.2.8"/>
    </reaction>
    <physiologicalReaction direction="right-to-left" evidence="14">
        <dbReference type="Rhea" id="RHEA:25426"/>
    </physiologicalReaction>
</comment>
<dbReference type="InterPro" id="IPR005904">
    <property type="entry name" value="Hxn_phspho_trans"/>
</dbReference>
<evidence type="ECO:0000256" key="6">
    <source>
        <dbReference type="ARBA" id="ARBA00008391"/>
    </source>
</evidence>
<dbReference type="CDD" id="cd06223">
    <property type="entry name" value="PRTases_typeI"/>
    <property type="match status" value="1"/>
</dbReference>
<dbReference type="GO" id="GO:0032263">
    <property type="term" value="P:GMP salvage"/>
    <property type="evidence" value="ECO:0007669"/>
    <property type="project" value="TreeGrafter"/>
</dbReference>
<proteinExistence type="inferred from homology"/>
<reference evidence="18 19" key="1">
    <citation type="submission" date="2017-04" db="EMBL/GenBank/DDBJ databases">
        <authorList>
            <person name="Afonso C.L."/>
            <person name="Miller P.J."/>
            <person name="Scott M.A."/>
            <person name="Spackman E."/>
            <person name="Goraichik I."/>
            <person name="Dimitrov K.M."/>
            <person name="Suarez D.L."/>
            <person name="Swayne D.E."/>
        </authorList>
    </citation>
    <scope>NUCLEOTIDE SEQUENCE [LARGE SCALE GENOMIC DNA]</scope>
    <source>
        <strain evidence="18 19">DSM 12816</strain>
    </source>
</reference>
<dbReference type="OrthoDB" id="9802824at2"/>
<dbReference type="RefSeq" id="WP_084234962.1">
    <property type="nucleotide sequence ID" value="NZ_FWXW01000005.1"/>
</dbReference>
<feature type="domain" description="Phosphoribosyltransferase" evidence="17">
    <location>
        <begin position="19"/>
        <end position="159"/>
    </location>
</feature>
<keyword evidence="10 16" id="KW-0479">Metal-binding</keyword>
<evidence type="ECO:0000256" key="8">
    <source>
        <dbReference type="ARBA" id="ARBA00022676"/>
    </source>
</evidence>
<dbReference type="PANTHER" id="PTHR43340:SF1">
    <property type="entry name" value="HYPOXANTHINE PHOSPHORIBOSYLTRANSFERASE"/>
    <property type="match status" value="1"/>
</dbReference>
<dbReference type="UniPathway" id="UPA00591">
    <property type="reaction ID" value="UER00648"/>
</dbReference>
<protein>
    <recommendedName>
        <fullName evidence="16">Hypoxanthine phosphoribosyltransferase</fullName>
        <ecNumber evidence="16">2.4.2.8</ecNumber>
    </recommendedName>
</protein>
<name>A0A1W2B9L0_9FIRM</name>
<comment type="pathway">
    <text evidence="4 16">Purine metabolism; IMP biosynthesis via salvage pathway; IMP from hypoxanthine: step 1/1.</text>
</comment>
<dbReference type="STRING" id="1122930.SAMN02745168_2083"/>
<keyword evidence="11 16" id="KW-0660">Purine salvage</keyword>